<dbReference type="Pfam" id="PF00498">
    <property type="entry name" value="FHA"/>
    <property type="match status" value="1"/>
</dbReference>
<dbReference type="Gene3D" id="2.60.200.20">
    <property type="match status" value="1"/>
</dbReference>
<evidence type="ECO:0000256" key="2">
    <source>
        <dbReference type="ARBA" id="ARBA00012528"/>
    </source>
</evidence>
<dbReference type="EMBL" id="JAAGSC010000033">
    <property type="protein sequence ID" value="NDY94888.1"/>
    <property type="molecule type" value="Genomic_DNA"/>
</dbReference>
<evidence type="ECO:0000256" key="1">
    <source>
        <dbReference type="ARBA" id="ARBA00001946"/>
    </source>
</evidence>
<reference evidence="6 7" key="1">
    <citation type="submission" date="2020-02" db="EMBL/GenBank/DDBJ databases">
        <authorList>
            <person name="Zhang X.-Y."/>
        </authorList>
    </citation>
    <scope>NUCLEOTIDE SEQUENCE [LARGE SCALE GENOMIC DNA]</scope>
    <source>
        <strain evidence="6 7">C33</strain>
    </source>
</reference>
<dbReference type="FunFam" id="3.30.70.270:FF:000001">
    <property type="entry name" value="Diguanylate cyclase domain protein"/>
    <property type="match status" value="1"/>
</dbReference>
<dbReference type="GO" id="GO:1902201">
    <property type="term" value="P:negative regulation of bacterial-type flagellum-dependent cell motility"/>
    <property type="evidence" value="ECO:0007669"/>
    <property type="project" value="TreeGrafter"/>
</dbReference>
<protein>
    <recommendedName>
        <fullName evidence="2">diguanylate cyclase</fullName>
        <ecNumber evidence="2">2.7.7.65</ecNumber>
    </recommendedName>
</protein>
<evidence type="ECO:0000259" key="5">
    <source>
        <dbReference type="PROSITE" id="PS50887"/>
    </source>
</evidence>
<name>A0A845UWA8_9GAMM</name>
<dbReference type="InterPro" id="IPR050469">
    <property type="entry name" value="Diguanylate_Cyclase"/>
</dbReference>
<keyword evidence="7" id="KW-1185">Reference proteome</keyword>
<sequence>MSAGNREGLTDPNTVLLCPTDEVLSTGSPVLVVIRGERLGARLDISGGPLVIGRSSESDFRIAARSVSRTHCRVSQQGQSVWVEDLGSTNRTFVNDEVIDRRQLRDGDQLRVGKTVLKFLGPDNPEAHYLAEMHESSIRDSLTGMYNRAHAMQVLEEEFRRSQRLADARLVLAIIDIDWFKQINDEIGHLAGDAVLVHLARVLGKALRAGDTLARIGGEEFALIMPDTSLQEAHQACDRLRQRVADESFLTDCGKRLEVTISIGLAEATPQMTEFRELLGEADSHLYDAKTAGRNSVRSRAA</sequence>
<dbReference type="Pfam" id="PF00990">
    <property type="entry name" value="GGDEF"/>
    <property type="match status" value="1"/>
</dbReference>
<evidence type="ECO:0000313" key="7">
    <source>
        <dbReference type="Proteomes" id="UP000484885"/>
    </source>
</evidence>
<dbReference type="PROSITE" id="PS50887">
    <property type="entry name" value="GGDEF"/>
    <property type="match status" value="1"/>
</dbReference>
<dbReference type="SUPFAM" id="SSF49879">
    <property type="entry name" value="SMAD/FHA domain"/>
    <property type="match status" value="1"/>
</dbReference>
<proteinExistence type="predicted"/>
<dbReference type="CDD" id="cd01949">
    <property type="entry name" value="GGDEF"/>
    <property type="match status" value="1"/>
</dbReference>
<dbReference type="PANTHER" id="PTHR45138:SF9">
    <property type="entry name" value="DIGUANYLATE CYCLASE DGCM-RELATED"/>
    <property type="match status" value="1"/>
</dbReference>
<dbReference type="Gene3D" id="3.30.70.270">
    <property type="match status" value="1"/>
</dbReference>
<evidence type="ECO:0000256" key="3">
    <source>
        <dbReference type="ARBA" id="ARBA00034247"/>
    </source>
</evidence>
<accession>A0A845UWA8</accession>
<comment type="catalytic activity">
    <reaction evidence="3">
        <text>2 GTP = 3',3'-c-di-GMP + 2 diphosphate</text>
        <dbReference type="Rhea" id="RHEA:24898"/>
        <dbReference type="ChEBI" id="CHEBI:33019"/>
        <dbReference type="ChEBI" id="CHEBI:37565"/>
        <dbReference type="ChEBI" id="CHEBI:58805"/>
        <dbReference type="EC" id="2.7.7.65"/>
    </reaction>
</comment>
<dbReference type="InterPro" id="IPR000160">
    <property type="entry name" value="GGDEF_dom"/>
</dbReference>
<dbReference type="RefSeq" id="WP_164210303.1">
    <property type="nucleotide sequence ID" value="NZ_JAAGSC010000033.1"/>
</dbReference>
<feature type="domain" description="FHA" evidence="4">
    <location>
        <begin position="50"/>
        <end position="99"/>
    </location>
</feature>
<dbReference type="GO" id="GO:0005886">
    <property type="term" value="C:plasma membrane"/>
    <property type="evidence" value="ECO:0007669"/>
    <property type="project" value="TreeGrafter"/>
</dbReference>
<comment type="cofactor">
    <cofactor evidence="1">
        <name>Mg(2+)</name>
        <dbReference type="ChEBI" id="CHEBI:18420"/>
    </cofactor>
</comment>
<organism evidence="6 7">
    <name type="scientific">Wenzhouxiangella limi</name>
    <dbReference type="NCBI Taxonomy" id="2707351"/>
    <lineage>
        <taxon>Bacteria</taxon>
        <taxon>Pseudomonadati</taxon>
        <taxon>Pseudomonadota</taxon>
        <taxon>Gammaproteobacteria</taxon>
        <taxon>Chromatiales</taxon>
        <taxon>Wenzhouxiangellaceae</taxon>
        <taxon>Wenzhouxiangella</taxon>
    </lineage>
</organism>
<dbReference type="InterPro" id="IPR029787">
    <property type="entry name" value="Nucleotide_cyclase"/>
</dbReference>
<dbReference type="AlphaFoldDB" id="A0A845UWA8"/>
<dbReference type="EC" id="2.7.7.65" evidence="2"/>
<dbReference type="InterPro" id="IPR043128">
    <property type="entry name" value="Rev_trsase/Diguanyl_cyclase"/>
</dbReference>
<dbReference type="GO" id="GO:0043709">
    <property type="term" value="P:cell adhesion involved in single-species biofilm formation"/>
    <property type="evidence" value="ECO:0007669"/>
    <property type="project" value="TreeGrafter"/>
</dbReference>
<dbReference type="SMART" id="SM00240">
    <property type="entry name" value="FHA"/>
    <property type="match status" value="1"/>
</dbReference>
<dbReference type="SUPFAM" id="SSF55073">
    <property type="entry name" value="Nucleotide cyclase"/>
    <property type="match status" value="1"/>
</dbReference>
<dbReference type="NCBIfam" id="TIGR00254">
    <property type="entry name" value="GGDEF"/>
    <property type="match status" value="1"/>
</dbReference>
<dbReference type="InterPro" id="IPR000253">
    <property type="entry name" value="FHA_dom"/>
</dbReference>
<dbReference type="SMART" id="SM00267">
    <property type="entry name" value="GGDEF"/>
    <property type="match status" value="1"/>
</dbReference>
<evidence type="ECO:0000259" key="4">
    <source>
        <dbReference type="PROSITE" id="PS50006"/>
    </source>
</evidence>
<dbReference type="Proteomes" id="UP000484885">
    <property type="component" value="Unassembled WGS sequence"/>
</dbReference>
<dbReference type="GO" id="GO:0052621">
    <property type="term" value="F:diguanylate cyclase activity"/>
    <property type="evidence" value="ECO:0007669"/>
    <property type="project" value="UniProtKB-EC"/>
</dbReference>
<gene>
    <name evidence="6" type="ORF">G3I74_04005</name>
</gene>
<comment type="caution">
    <text evidence="6">The sequence shown here is derived from an EMBL/GenBank/DDBJ whole genome shotgun (WGS) entry which is preliminary data.</text>
</comment>
<evidence type="ECO:0000313" key="6">
    <source>
        <dbReference type="EMBL" id="NDY94888.1"/>
    </source>
</evidence>
<dbReference type="InterPro" id="IPR008984">
    <property type="entry name" value="SMAD_FHA_dom_sf"/>
</dbReference>
<dbReference type="CDD" id="cd00060">
    <property type="entry name" value="FHA"/>
    <property type="match status" value="1"/>
</dbReference>
<dbReference type="PANTHER" id="PTHR45138">
    <property type="entry name" value="REGULATORY COMPONENTS OF SENSORY TRANSDUCTION SYSTEM"/>
    <property type="match status" value="1"/>
</dbReference>
<dbReference type="PROSITE" id="PS50006">
    <property type="entry name" value="FHA_DOMAIN"/>
    <property type="match status" value="1"/>
</dbReference>
<feature type="domain" description="GGDEF" evidence="5">
    <location>
        <begin position="168"/>
        <end position="302"/>
    </location>
</feature>